<evidence type="ECO:0000313" key="2">
    <source>
        <dbReference type="Proteomes" id="UP000828390"/>
    </source>
</evidence>
<keyword evidence="2" id="KW-1185">Reference proteome</keyword>
<dbReference type="Proteomes" id="UP000828390">
    <property type="component" value="Unassembled WGS sequence"/>
</dbReference>
<reference evidence="1" key="1">
    <citation type="journal article" date="2019" name="bioRxiv">
        <title>The Genome of the Zebra Mussel, Dreissena polymorpha: A Resource for Invasive Species Research.</title>
        <authorList>
            <person name="McCartney M.A."/>
            <person name="Auch B."/>
            <person name="Kono T."/>
            <person name="Mallez S."/>
            <person name="Zhang Y."/>
            <person name="Obille A."/>
            <person name="Becker A."/>
            <person name="Abrahante J.E."/>
            <person name="Garbe J."/>
            <person name="Badalamenti J.P."/>
            <person name="Herman A."/>
            <person name="Mangelson H."/>
            <person name="Liachko I."/>
            <person name="Sullivan S."/>
            <person name="Sone E.D."/>
            <person name="Koren S."/>
            <person name="Silverstein K.A.T."/>
            <person name="Beckman K.B."/>
            <person name="Gohl D.M."/>
        </authorList>
    </citation>
    <scope>NUCLEOTIDE SEQUENCE</scope>
    <source>
        <strain evidence="1">Duluth1</strain>
        <tissue evidence="1">Whole animal</tissue>
    </source>
</reference>
<organism evidence="1 2">
    <name type="scientific">Dreissena polymorpha</name>
    <name type="common">Zebra mussel</name>
    <name type="synonym">Mytilus polymorpha</name>
    <dbReference type="NCBI Taxonomy" id="45954"/>
    <lineage>
        <taxon>Eukaryota</taxon>
        <taxon>Metazoa</taxon>
        <taxon>Spiralia</taxon>
        <taxon>Lophotrochozoa</taxon>
        <taxon>Mollusca</taxon>
        <taxon>Bivalvia</taxon>
        <taxon>Autobranchia</taxon>
        <taxon>Heteroconchia</taxon>
        <taxon>Euheterodonta</taxon>
        <taxon>Imparidentia</taxon>
        <taxon>Neoheterodontei</taxon>
        <taxon>Myida</taxon>
        <taxon>Dreissenoidea</taxon>
        <taxon>Dreissenidae</taxon>
        <taxon>Dreissena</taxon>
    </lineage>
</organism>
<reference evidence="1" key="2">
    <citation type="submission" date="2020-11" db="EMBL/GenBank/DDBJ databases">
        <authorList>
            <person name="McCartney M.A."/>
            <person name="Auch B."/>
            <person name="Kono T."/>
            <person name="Mallez S."/>
            <person name="Becker A."/>
            <person name="Gohl D.M."/>
            <person name="Silverstein K.A.T."/>
            <person name="Koren S."/>
            <person name="Bechman K.B."/>
            <person name="Herman A."/>
            <person name="Abrahante J.E."/>
            <person name="Garbe J."/>
        </authorList>
    </citation>
    <scope>NUCLEOTIDE SEQUENCE</scope>
    <source>
        <strain evidence="1">Duluth1</strain>
        <tissue evidence="1">Whole animal</tissue>
    </source>
</reference>
<accession>A0A9D4H4J7</accession>
<dbReference type="AlphaFoldDB" id="A0A9D4H4J7"/>
<gene>
    <name evidence="1" type="ORF">DPMN_129255</name>
</gene>
<name>A0A9D4H4J7_DREPO</name>
<sequence length="64" mass="7609">MFRSELGHVRGEMVWRLGKLSRESTRPVREVSLVRVPDWLHNLSPCDIWHPMGDRYVTWSYEGP</sequence>
<protein>
    <submittedName>
        <fullName evidence="1">Uncharacterized protein</fullName>
    </submittedName>
</protein>
<comment type="caution">
    <text evidence="1">The sequence shown here is derived from an EMBL/GenBank/DDBJ whole genome shotgun (WGS) entry which is preliminary data.</text>
</comment>
<proteinExistence type="predicted"/>
<evidence type="ECO:0000313" key="1">
    <source>
        <dbReference type="EMBL" id="KAH3827323.1"/>
    </source>
</evidence>
<dbReference type="EMBL" id="JAIWYP010000005">
    <property type="protein sequence ID" value="KAH3827323.1"/>
    <property type="molecule type" value="Genomic_DNA"/>
</dbReference>